<sequence length="44" mass="4661">MAENSTEAAQESPDTGAGRHRGAAAAEESSSSPHGRHRREADER</sequence>
<proteinExistence type="predicted"/>
<protein>
    <submittedName>
        <fullName evidence="2">Uncharacterized protein</fullName>
    </submittedName>
</protein>
<organism evidence="2 3">
    <name type="scientific">Streptomyces omiyaensis</name>
    <dbReference type="NCBI Taxonomy" id="68247"/>
    <lineage>
        <taxon>Bacteria</taxon>
        <taxon>Bacillati</taxon>
        <taxon>Actinomycetota</taxon>
        <taxon>Actinomycetes</taxon>
        <taxon>Kitasatosporales</taxon>
        <taxon>Streptomycetaceae</taxon>
        <taxon>Streptomyces</taxon>
    </lineage>
</organism>
<evidence type="ECO:0000313" key="2">
    <source>
        <dbReference type="EMBL" id="MFG3194084.1"/>
    </source>
</evidence>
<name>A0ABW7C2V6_9ACTN</name>
<feature type="compositionally biased region" description="Low complexity" evidence="1">
    <location>
        <begin position="23"/>
        <end position="32"/>
    </location>
</feature>
<gene>
    <name evidence="2" type="ORF">ACGFYS_34795</name>
</gene>
<dbReference type="EMBL" id="JBICZW010000039">
    <property type="protein sequence ID" value="MFG3194084.1"/>
    <property type="molecule type" value="Genomic_DNA"/>
</dbReference>
<dbReference type="RefSeq" id="WP_268255011.1">
    <property type="nucleotide sequence ID" value="NZ_BMVV01000037.1"/>
</dbReference>
<feature type="region of interest" description="Disordered" evidence="1">
    <location>
        <begin position="1"/>
        <end position="44"/>
    </location>
</feature>
<feature type="compositionally biased region" description="Polar residues" evidence="1">
    <location>
        <begin position="1"/>
        <end position="13"/>
    </location>
</feature>
<reference evidence="2 3" key="1">
    <citation type="submission" date="2024-10" db="EMBL/GenBank/DDBJ databases">
        <title>The Natural Products Discovery Center: Release of the First 8490 Sequenced Strains for Exploring Actinobacteria Biosynthetic Diversity.</title>
        <authorList>
            <person name="Kalkreuter E."/>
            <person name="Kautsar S.A."/>
            <person name="Yang D."/>
            <person name="Bader C.D."/>
            <person name="Teijaro C.N."/>
            <person name="Fluegel L."/>
            <person name="Davis C.M."/>
            <person name="Simpson J.R."/>
            <person name="Lauterbach L."/>
            <person name="Steele A.D."/>
            <person name="Gui C."/>
            <person name="Meng S."/>
            <person name="Li G."/>
            <person name="Viehrig K."/>
            <person name="Ye F."/>
            <person name="Su P."/>
            <person name="Kiefer A.F."/>
            <person name="Nichols A."/>
            <person name="Cepeda A.J."/>
            <person name="Yan W."/>
            <person name="Fan B."/>
            <person name="Jiang Y."/>
            <person name="Adhikari A."/>
            <person name="Zheng C.-J."/>
            <person name="Schuster L."/>
            <person name="Cowan T.M."/>
            <person name="Smanski M.J."/>
            <person name="Chevrette M.G."/>
            <person name="De Carvalho L.P.S."/>
            <person name="Shen B."/>
        </authorList>
    </citation>
    <scope>NUCLEOTIDE SEQUENCE [LARGE SCALE GENOMIC DNA]</scope>
    <source>
        <strain evidence="2 3">NPDC048229</strain>
    </source>
</reference>
<dbReference type="Proteomes" id="UP001604282">
    <property type="component" value="Unassembled WGS sequence"/>
</dbReference>
<keyword evidence="3" id="KW-1185">Reference proteome</keyword>
<comment type="caution">
    <text evidence="2">The sequence shown here is derived from an EMBL/GenBank/DDBJ whole genome shotgun (WGS) entry which is preliminary data.</text>
</comment>
<evidence type="ECO:0000313" key="3">
    <source>
        <dbReference type="Proteomes" id="UP001604282"/>
    </source>
</evidence>
<accession>A0ABW7C2V6</accession>
<evidence type="ECO:0000256" key="1">
    <source>
        <dbReference type="SAM" id="MobiDB-lite"/>
    </source>
</evidence>